<evidence type="ECO:0000256" key="9">
    <source>
        <dbReference type="SAM" id="SignalP"/>
    </source>
</evidence>
<dbReference type="PANTHER" id="PTHR42643:SF32">
    <property type="entry name" value="IONOTROPIC RECEPTOR 31A, ISOFORM C-RELATED"/>
    <property type="match status" value="1"/>
</dbReference>
<keyword evidence="9" id="KW-0732">Signal</keyword>
<evidence type="ECO:0000259" key="10">
    <source>
        <dbReference type="Pfam" id="PF24576"/>
    </source>
</evidence>
<feature type="chain" id="PRO_5008271509" description="Ionotropic receptor 75a N-terminal domain-containing protein" evidence="9">
    <location>
        <begin position="20"/>
        <end position="723"/>
    </location>
</feature>
<evidence type="ECO:0000313" key="12">
    <source>
        <dbReference type="Proteomes" id="UP000078541"/>
    </source>
</evidence>
<dbReference type="KEGG" id="tsep:108746999"/>
<feature type="transmembrane region" description="Helical" evidence="8">
    <location>
        <begin position="574"/>
        <end position="596"/>
    </location>
</feature>
<feature type="transmembrane region" description="Helical" evidence="8">
    <location>
        <begin position="385"/>
        <end position="407"/>
    </location>
</feature>
<dbReference type="STRING" id="34720.A0A195FLH1"/>
<protein>
    <recommendedName>
        <fullName evidence="10">Ionotropic receptor 75a N-terminal domain-containing protein</fullName>
    </recommendedName>
</protein>
<keyword evidence="6" id="KW-0675">Receptor</keyword>
<keyword evidence="4 8" id="KW-1133">Transmembrane helix</keyword>
<dbReference type="GO" id="GO:0005886">
    <property type="term" value="C:plasma membrane"/>
    <property type="evidence" value="ECO:0007669"/>
    <property type="project" value="UniProtKB-SubCell"/>
</dbReference>
<dbReference type="Proteomes" id="UP000078541">
    <property type="component" value="Unassembled WGS sequence"/>
</dbReference>
<keyword evidence="12" id="KW-1185">Reference proteome</keyword>
<feature type="transmembrane region" description="Helical" evidence="8">
    <location>
        <begin position="329"/>
        <end position="347"/>
    </location>
</feature>
<feature type="domain" description="Ionotropic receptor 75a N-terminal" evidence="10">
    <location>
        <begin position="22"/>
        <end position="201"/>
    </location>
</feature>
<keyword evidence="7" id="KW-0325">Glycoprotein</keyword>
<dbReference type="InterPro" id="IPR057074">
    <property type="entry name" value="IR75A_N"/>
</dbReference>
<evidence type="ECO:0000256" key="3">
    <source>
        <dbReference type="ARBA" id="ARBA00022692"/>
    </source>
</evidence>
<dbReference type="Gene3D" id="1.10.287.70">
    <property type="match status" value="1"/>
</dbReference>
<name>A0A195FLH1_9HYME</name>
<evidence type="ECO:0000256" key="5">
    <source>
        <dbReference type="ARBA" id="ARBA00023136"/>
    </source>
</evidence>
<comment type="subcellular location">
    <subcellularLocation>
        <location evidence="1">Cell membrane</location>
        <topology evidence="1">Multi-pass membrane protein</topology>
    </subcellularLocation>
</comment>
<evidence type="ECO:0000256" key="4">
    <source>
        <dbReference type="ARBA" id="ARBA00022989"/>
    </source>
</evidence>
<organism evidence="11 12">
    <name type="scientific">Trachymyrmex septentrionalis</name>
    <dbReference type="NCBI Taxonomy" id="34720"/>
    <lineage>
        <taxon>Eukaryota</taxon>
        <taxon>Metazoa</taxon>
        <taxon>Ecdysozoa</taxon>
        <taxon>Arthropoda</taxon>
        <taxon>Hexapoda</taxon>
        <taxon>Insecta</taxon>
        <taxon>Pterygota</taxon>
        <taxon>Neoptera</taxon>
        <taxon>Endopterygota</taxon>
        <taxon>Hymenoptera</taxon>
        <taxon>Apocrita</taxon>
        <taxon>Aculeata</taxon>
        <taxon>Formicoidea</taxon>
        <taxon>Formicidae</taxon>
        <taxon>Myrmicinae</taxon>
        <taxon>Trachymyrmex</taxon>
    </lineage>
</organism>
<proteinExistence type="predicted"/>
<feature type="signal peptide" evidence="9">
    <location>
        <begin position="1"/>
        <end position="19"/>
    </location>
</feature>
<dbReference type="OrthoDB" id="413361at2759"/>
<feature type="transmembrane region" description="Helical" evidence="8">
    <location>
        <begin position="354"/>
        <end position="373"/>
    </location>
</feature>
<evidence type="ECO:0000256" key="6">
    <source>
        <dbReference type="ARBA" id="ARBA00023170"/>
    </source>
</evidence>
<evidence type="ECO:0000256" key="8">
    <source>
        <dbReference type="SAM" id="Phobius"/>
    </source>
</evidence>
<keyword evidence="3 8" id="KW-0812">Transmembrane</keyword>
<evidence type="ECO:0000256" key="2">
    <source>
        <dbReference type="ARBA" id="ARBA00022475"/>
    </source>
</evidence>
<dbReference type="PANTHER" id="PTHR42643">
    <property type="entry name" value="IONOTROPIC RECEPTOR 20A-RELATED"/>
    <property type="match status" value="1"/>
</dbReference>
<dbReference type="InterPro" id="IPR052192">
    <property type="entry name" value="Insect_Ionotropic_Sensory_Rcpt"/>
</dbReference>
<evidence type="ECO:0000256" key="7">
    <source>
        <dbReference type="ARBA" id="ARBA00023180"/>
    </source>
</evidence>
<keyword evidence="2" id="KW-1003">Cell membrane</keyword>
<sequence length="723" mass="82369">MCLMCRVFLLQTFIIVVYAQTSQIIRDYFVYKNVTRVVGFSCGDVDEDFLTMKLLTDVGMSTAIKPAGSQIDIPRYLDTDRTMGVFVDIRCPNQNVSGIFDEGTTHRMYDYSYAWLIFGSNLNDSLQSLNDSGFSIVTDFAILLPNDIDYVLYDVYNHCKMRGGVLNVTWLGSWREDEGLTINLTDSRINRRRDYHGMRAKAAGIVLHRPKNVSLIDYLEGDSLEVMDNWPKFGHTLLSHVADMFNFTMDLIEIDHWEKNDSNGPLMGTLKRDDADLGYYPSILTIERYGYARVIFPQWPTRTCFMFRTIPATKMKPWIILKPFAADTWYSIILIVMITILILSCILKLERADDYGCSISTLIAIAALCQQGFPSLSNQSASRIALIQITVFGLLVYNYYGAAIVSARLNEPLQKMNDSLYSLAHSKMQMAAEKNVFFNFLLRNPRPDVQYFRPFWNAIPESKRFISIQEGVEGIKRGGFAYHADPDDIYPSIELAFDKQMICQLTEVHLLKSELGLWSNLKSHFHEISKIALLKINTSGLRRREIRRRSARKPYCPSDEIFVSSVTIYEAAPILFLLLFGMIISLIVFGIEYFVFYTMNSKRTSHITSGIKSSIKPSIKPSIKLSVKPSIKPNIKPSIKSDIKLGIEPGIKQGIKPGIKQNIKSSIKPNIKQDIKSDVKTDTKIDKKNKILKDKAPPKNNIILVIPEASNLFQQVLMSKRYQ</sequence>
<dbReference type="AlphaFoldDB" id="A0A195FLH1"/>
<accession>A0A195FLH1</accession>
<reference evidence="11 12" key="1">
    <citation type="submission" date="2016-03" db="EMBL/GenBank/DDBJ databases">
        <title>Trachymyrmex septentrionalis WGS genome.</title>
        <authorList>
            <person name="Nygaard S."/>
            <person name="Hu H."/>
            <person name="Boomsma J."/>
            <person name="Zhang G."/>
        </authorList>
    </citation>
    <scope>NUCLEOTIDE SEQUENCE [LARGE SCALE GENOMIC DNA]</scope>
    <source>
        <strain evidence="11">Tsep2-gDNA-1</strain>
        <tissue evidence="11">Whole body</tissue>
    </source>
</reference>
<keyword evidence="5 8" id="KW-0472">Membrane</keyword>
<dbReference type="EMBL" id="KQ981490">
    <property type="protein sequence ID" value="KYN41263.1"/>
    <property type="molecule type" value="Genomic_DNA"/>
</dbReference>
<dbReference type="Pfam" id="PF24576">
    <property type="entry name" value="IR75A_N"/>
    <property type="match status" value="1"/>
</dbReference>
<evidence type="ECO:0000313" key="11">
    <source>
        <dbReference type="EMBL" id="KYN41263.1"/>
    </source>
</evidence>
<evidence type="ECO:0000256" key="1">
    <source>
        <dbReference type="ARBA" id="ARBA00004651"/>
    </source>
</evidence>
<gene>
    <name evidence="11" type="ORF">ALC56_04414</name>
</gene>